<keyword evidence="4" id="KW-1185">Reference proteome</keyword>
<protein>
    <submittedName>
        <fullName evidence="3">UDP-2,4-diacetamido-2,4, 6-trideoxy-beta-L-altropyranose hydrolase</fullName>
        <ecNumber evidence="3">3.6.1.57</ecNumber>
    </submittedName>
</protein>
<dbReference type="AlphaFoldDB" id="A0A5C7BCJ6"/>
<organism evidence="3 4">
    <name type="scientific">Psychroserpens burtonensis</name>
    <dbReference type="NCBI Taxonomy" id="49278"/>
    <lineage>
        <taxon>Bacteria</taxon>
        <taxon>Pseudomonadati</taxon>
        <taxon>Bacteroidota</taxon>
        <taxon>Flavobacteriia</taxon>
        <taxon>Flavobacteriales</taxon>
        <taxon>Flavobacteriaceae</taxon>
        <taxon>Psychroserpens</taxon>
    </lineage>
</organism>
<dbReference type="GO" id="GO:0016787">
    <property type="term" value="F:hydrolase activity"/>
    <property type="evidence" value="ECO:0007669"/>
    <property type="project" value="UniProtKB-KW"/>
</dbReference>
<dbReference type="Gene3D" id="3.40.50.2000">
    <property type="entry name" value="Glycogen Phosphorylase B"/>
    <property type="match status" value="1"/>
</dbReference>
<dbReference type="Gene3D" id="3.40.50.11190">
    <property type="match status" value="1"/>
</dbReference>
<evidence type="ECO:0000256" key="1">
    <source>
        <dbReference type="PIRSR" id="PIRSR620023-1"/>
    </source>
</evidence>
<accession>A0A5C7BCJ6</accession>
<evidence type="ECO:0000313" key="4">
    <source>
        <dbReference type="Proteomes" id="UP000321938"/>
    </source>
</evidence>
<dbReference type="InterPro" id="IPR020023">
    <property type="entry name" value="PseG"/>
</dbReference>
<feature type="binding site" evidence="2">
    <location>
        <position position="253"/>
    </location>
    <ligand>
        <name>substrate</name>
    </ligand>
</feature>
<dbReference type="EMBL" id="VOSB01000005">
    <property type="protein sequence ID" value="TXE19091.1"/>
    <property type="molecule type" value="Genomic_DNA"/>
</dbReference>
<reference evidence="3 4" key="1">
    <citation type="submission" date="2019-08" db="EMBL/GenBank/DDBJ databases">
        <title>Genome of Psychroserpens burtonensis ACAM 167.</title>
        <authorList>
            <person name="Bowman J.P."/>
        </authorList>
    </citation>
    <scope>NUCLEOTIDE SEQUENCE [LARGE SCALE GENOMIC DNA]</scope>
    <source>
        <strain evidence="3 4">ACAM 167</strain>
    </source>
</reference>
<keyword evidence="3" id="KW-0378">Hydrolase</keyword>
<dbReference type="NCBIfam" id="TIGR03590">
    <property type="entry name" value="PseG"/>
    <property type="match status" value="1"/>
</dbReference>
<evidence type="ECO:0000313" key="3">
    <source>
        <dbReference type="EMBL" id="TXE19091.1"/>
    </source>
</evidence>
<proteinExistence type="predicted"/>
<evidence type="ECO:0000256" key="2">
    <source>
        <dbReference type="PIRSR" id="PIRSR620023-2"/>
    </source>
</evidence>
<dbReference type="EC" id="3.6.1.57" evidence="3"/>
<dbReference type="STRING" id="1123037.GCA_000425305_00087"/>
<comment type="caution">
    <text evidence="3">The sequence shown here is derived from an EMBL/GenBank/DDBJ whole genome shotgun (WGS) entry which is preliminary data.</text>
</comment>
<dbReference type="Proteomes" id="UP000321938">
    <property type="component" value="Unassembled WGS sequence"/>
</dbReference>
<gene>
    <name evidence="3" type="primary">pseG</name>
    <name evidence="3" type="ORF">ES692_04335</name>
</gene>
<dbReference type="RefSeq" id="WP_028870590.1">
    <property type="nucleotide sequence ID" value="NZ_VOSB01000005.1"/>
</dbReference>
<feature type="binding site" evidence="2">
    <location>
        <position position="150"/>
    </location>
    <ligand>
        <name>substrate</name>
    </ligand>
</feature>
<dbReference type="OrthoDB" id="6290225at2"/>
<feature type="active site" description="Proton acceptor" evidence="1">
    <location>
        <position position="19"/>
    </location>
</feature>
<sequence>MTKTILFRADGNATTGLGHLYRLFSLVEMVKDHFDFVFLTKEESTLEVIPKDYQVSKIPEHLSIEKEPDWINTHFPAQSYSIIADGYHFDSVYQEAIKQYGFNLIYIDDLANEKMYADIVINHSPYLKTSDYHKQSYTQLALGTSYALLRPAFLKAAQHERKVNSIDTAFVCFGGADPFNLTIKAVKALLALEDIKHIHVVLGGAYKHHGLLELTEKHSNVLTIHRNLSEQELVTIMQLSQIAIAPASTILYELCCINMPIFSGFYVDNQELIYKGFLGRGAIYNGGNMKDYSQSDFEFRIKHILGKNNHDVIMKSQSMLFDDRIKARHIDLIKQIC</sequence>
<name>A0A5C7BCJ6_9FLAO</name>